<dbReference type="InterPro" id="IPR027417">
    <property type="entry name" value="P-loop_NTPase"/>
</dbReference>
<proteinExistence type="inferred from homology"/>
<dbReference type="SUPFAM" id="SSF52540">
    <property type="entry name" value="P-loop containing nucleoside triphosphate hydrolases"/>
    <property type="match status" value="1"/>
</dbReference>
<evidence type="ECO:0000259" key="6">
    <source>
        <dbReference type="PROSITE" id="PS50893"/>
    </source>
</evidence>
<keyword evidence="5 7" id="KW-0067">ATP-binding</keyword>
<dbReference type="GeneID" id="69972603"/>
<dbReference type="Pfam" id="PF00005">
    <property type="entry name" value="ABC_tran"/>
    <property type="match status" value="1"/>
</dbReference>
<dbReference type="PROSITE" id="PS00211">
    <property type="entry name" value="ABC_TRANSPORTER_1"/>
    <property type="match status" value="1"/>
</dbReference>
<keyword evidence="3" id="KW-0997">Cell inner membrane</keyword>
<evidence type="ECO:0000313" key="7">
    <source>
        <dbReference type="EMBL" id="ALL68972.1"/>
    </source>
</evidence>
<dbReference type="AlphaFoldDB" id="A0A0P0RK67"/>
<dbReference type="Gene3D" id="3.40.50.300">
    <property type="entry name" value="P-loop containing nucleotide triphosphate hydrolases"/>
    <property type="match status" value="1"/>
</dbReference>
<evidence type="ECO:0000256" key="5">
    <source>
        <dbReference type="ARBA" id="ARBA00022840"/>
    </source>
</evidence>
<dbReference type="RefSeq" id="WP_035997105.1">
    <property type="nucleotide sequence ID" value="NZ_CP012747.1"/>
</dbReference>
<accession>A0A0P0RK67</accession>
<dbReference type="InterPro" id="IPR003439">
    <property type="entry name" value="ABC_transporter-like_ATP-bd"/>
</dbReference>
<protein>
    <submittedName>
        <fullName evidence="7">Phosphonates transport ATP-binding protein PhnL</fullName>
        <ecNumber evidence="7">2.7.8.37</ecNumber>
    </submittedName>
</protein>
<dbReference type="PANTHER" id="PTHR42798:SF7">
    <property type="entry name" value="ALPHA-D-RIBOSE 1-METHYLPHOSPHONATE 5-TRIPHOSPHATE SYNTHASE SUBUNIT PHNL"/>
    <property type="match status" value="1"/>
</dbReference>
<dbReference type="GO" id="GO:0016887">
    <property type="term" value="F:ATP hydrolysis activity"/>
    <property type="evidence" value="ECO:0007669"/>
    <property type="project" value="InterPro"/>
</dbReference>
<evidence type="ECO:0000256" key="3">
    <source>
        <dbReference type="ARBA" id="ARBA00022519"/>
    </source>
</evidence>
<evidence type="ECO:0000256" key="2">
    <source>
        <dbReference type="ARBA" id="ARBA00022475"/>
    </source>
</evidence>
<evidence type="ECO:0000256" key="1">
    <source>
        <dbReference type="ARBA" id="ARBA00005417"/>
    </source>
</evidence>
<sequence length="251" mass="26931">MTTSIETSFIDNDALMLRAVGIGKTFTLHGQGGVQIDALAGVSLDVERGECVVLVGPSGAGKSTFLRCLYGNYLASTGTIAIRDDAQQARHLSITGAEPRDVLHLRRGVVGYVSQFLRVIPRVSTLDLVAEPLLSRGVNADEAHARAAALLARLNVPERLWPLAPATFSGGEQQRVNIARGLIAGHPVLLLDEPTASLDAENRDIVADLIVEARERGAAIVGIFHDEDTRAKVATRRLELTPPLRRTTALH</sequence>
<dbReference type="PANTHER" id="PTHR42798">
    <property type="entry name" value="LIPOPROTEIN-RELEASING SYSTEM ATP-BINDING PROTEIN LOLD"/>
    <property type="match status" value="1"/>
</dbReference>
<dbReference type="EC" id="2.7.8.37" evidence="7"/>
<keyword evidence="3" id="KW-0472">Membrane</keyword>
<dbReference type="PROSITE" id="PS50893">
    <property type="entry name" value="ABC_TRANSPORTER_2"/>
    <property type="match status" value="1"/>
</dbReference>
<name>A0A0P0RK67_9BURK</name>
<keyword evidence="7" id="KW-0808">Transferase</keyword>
<reference evidence="7 8" key="1">
    <citation type="journal article" date="2014" name="Genome Announc.">
        <title>Draft Genome Sequence of the Haloacid-Degrading Burkholderia caribensis Strain MBA4.</title>
        <authorList>
            <person name="Pan Y."/>
            <person name="Kong K.F."/>
            <person name="Tsang J.S."/>
        </authorList>
    </citation>
    <scope>NUCLEOTIDE SEQUENCE [LARGE SCALE GENOMIC DNA]</scope>
    <source>
        <strain evidence="7 8">MBA4</strain>
    </source>
</reference>
<dbReference type="InterPro" id="IPR012701">
    <property type="entry name" value="CP_lyase_PhnL"/>
</dbReference>
<gene>
    <name evidence="7" type="ORF">K788_0000029</name>
</gene>
<organism evidence="7 8">
    <name type="scientific">Paraburkholderia caribensis MBA4</name>
    <dbReference type="NCBI Taxonomy" id="1323664"/>
    <lineage>
        <taxon>Bacteria</taxon>
        <taxon>Pseudomonadati</taxon>
        <taxon>Pseudomonadota</taxon>
        <taxon>Betaproteobacteria</taxon>
        <taxon>Burkholderiales</taxon>
        <taxon>Burkholderiaceae</taxon>
        <taxon>Paraburkholderia</taxon>
    </lineage>
</organism>
<dbReference type="Proteomes" id="UP000019146">
    <property type="component" value="Chromosome 2"/>
</dbReference>
<evidence type="ECO:0000313" key="8">
    <source>
        <dbReference type="Proteomes" id="UP000019146"/>
    </source>
</evidence>
<keyword evidence="4" id="KW-0547">Nucleotide-binding</keyword>
<evidence type="ECO:0000256" key="4">
    <source>
        <dbReference type="ARBA" id="ARBA00022741"/>
    </source>
</evidence>
<dbReference type="NCBIfam" id="TIGR02324">
    <property type="entry name" value="CP_lyasePhnL"/>
    <property type="match status" value="1"/>
</dbReference>
<comment type="similarity">
    <text evidence="1">Belongs to the ABC transporter superfamily.</text>
</comment>
<dbReference type="GO" id="GO:0005524">
    <property type="term" value="F:ATP binding"/>
    <property type="evidence" value="ECO:0007669"/>
    <property type="project" value="UniProtKB-KW"/>
</dbReference>
<dbReference type="GO" id="GO:0061693">
    <property type="term" value="F:alpha-D-ribose 1-methylphosphonate 5-triphosphate synthase activity"/>
    <property type="evidence" value="ECO:0007669"/>
    <property type="project" value="UniProtKB-EC"/>
</dbReference>
<dbReference type="KEGG" id="bcai:K788_0000029"/>
<feature type="domain" description="ABC transporter" evidence="6">
    <location>
        <begin position="17"/>
        <end position="251"/>
    </location>
</feature>
<dbReference type="EMBL" id="CP012747">
    <property type="protein sequence ID" value="ALL68972.1"/>
    <property type="molecule type" value="Genomic_DNA"/>
</dbReference>
<dbReference type="InterPro" id="IPR003593">
    <property type="entry name" value="AAA+_ATPase"/>
</dbReference>
<dbReference type="SMART" id="SM00382">
    <property type="entry name" value="AAA"/>
    <property type="match status" value="1"/>
</dbReference>
<keyword evidence="2" id="KW-1003">Cell membrane</keyword>
<dbReference type="InterPro" id="IPR017871">
    <property type="entry name" value="ABC_transporter-like_CS"/>
</dbReference>